<dbReference type="PANTHER" id="PTHR32182">
    <property type="entry name" value="DNA REPLICATION AND REPAIR PROTEIN RECF"/>
    <property type="match status" value="1"/>
</dbReference>
<dbReference type="PANTHER" id="PTHR32182:SF0">
    <property type="entry name" value="DNA REPLICATION AND REPAIR PROTEIN RECF"/>
    <property type="match status" value="1"/>
</dbReference>
<dbReference type="GO" id="GO:0005737">
    <property type="term" value="C:cytoplasm"/>
    <property type="evidence" value="ECO:0007669"/>
    <property type="project" value="UniProtKB-SubCell"/>
</dbReference>
<comment type="similarity">
    <text evidence="2 9">Belongs to the RecF family.</text>
</comment>
<dbReference type="InterPro" id="IPR003395">
    <property type="entry name" value="RecF/RecN/SMC_N"/>
</dbReference>
<dbReference type="GO" id="GO:0006302">
    <property type="term" value="P:double-strand break repair"/>
    <property type="evidence" value="ECO:0007669"/>
    <property type="project" value="TreeGrafter"/>
</dbReference>
<keyword evidence="8 9" id="KW-0238">DNA-binding</keyword>
<evidence type="ECO:0000256" key="3">
    <source>
        <dbReference type="ARBA" id="ARBA00020170"/>
    </source>
</evidence>
<organism evidence="11 12">
    <name type="scientific">candidate division WOR-3 bacterium</name>
    <dbReference type="NCBI Taxonomy" id="2052148"/>
    <lineage>
        <taxon>Bacteria</taxon>
        <taxon>Bacteria division WOR-3</taxon>
    </lineage>
</organism>
<dbReference type="Proteomes" id="UP000268469">
    <property type="component" value="Unassembled WGS sequence"/>
</dbReference>
<evidence type="ECO:0000256" key="4">
    <source>
        <dbReference type="ARBA" id="ARBA00022490"/>
    </source>
</evidence>
<keyword evidence="4 9" id="KW-0963">Cytoplasm</keyword>
<proteinExistence type="inferred from homology"/>
<evidence type="ECO:0000256" key="8">
    <source>
        <dbReference type="ARBA" id="ARBA00023125"/>
    </source>
</evidence>
<dbReference type="GO" id="GO:0000731">
    <property type="term" value="P:DNA synthesis involved in DNA repair"/>
    <property type="evidence" value="ECO:0007669"/>
    <property type="project" value="TreeGrafter"/>
</dbReference>
<dbReference type="EMBL" id="QNBE01000003">
    <property type="protein sequence ID" value="RKX71735.1"/>
    <property type="molecule type" value="Genomic_DNA"/>
</dbReference>
<feature type="domain" description="RecF/RecN/SMC N-terminal" evidence="10">
    <location>
        <begin position="4"/>
        <end position="324"/>
    </location>
</feature>
<dbReference type="NCBIfam" id="TIGR00611">
    <property type="entry name" value="recf"/>
    <property type="match status" value="1"/>
</dbReference>
<feature type="binding site" evidence="9">
    <location>
        <begin position="31"/>
        <end position="38"/>
    </location>
    <ligand>
        <name>ATP</name>
        <dbReference type="ChEBI" id="CHEBI:30616"/>
    </ligand>
</feature>
<evidence type="ECO:0000256" key="5">
    <source>
        <dbReference type="ARBA" id="ARBA00022705"/>
    </source>
</evidence>
<comment type="function">
    <text evidence="9">The RecF protein is involved in DNA metabolism; it is required for DNA replication and normal SOS inducibility. RecF binds preferentially to single-stranded, linear DNA. It also seems to bind ATP.</text>
</comment>
<keyword evidence="5 9" id="KW-0235">DNA replication</keyword>
<dbReference type="InterPro" id="IPR027417">
    <property type="entry name" value="P-loop_NTPase"/>
</dbReference>
<dbReference type="Pfam" id="PF02463">
    <property type="entry name" value="SMC_N"/>
    <property type="match status" value="1"/>
</dbReference>
<evidence type="ECO:0000256" key="6">
    <source>
        <dbReference type="ARBA" id="ARBA00022741"/>
    </source>
</evidence>
<dbReference type="InterPro" id="IPR042174">
    <property type="entry name" value="RecF_2"/>
</dbReference>
<dbReference type="Gene3D" id="1.20.1050.90">
    <property type="entry name" value="RecF/RecN/SMC, N-terminal domain"/>
    <property type="match status" value="1"/>
</dbReference>
<dbReference type="InterPro" id="IPR001238">
    <property type="entry name" value="DNA-binding_RecF"/>
</dbReference>
<accession>A0A660SLL6</accession>
<dbReference type="PROSITE" id="PS00617">
    <property type="entry name" value="RECF_1"/>
    <property type="match status" value="1"/>
</dbReference>
<gene>
    <name evidence="9" type="primary">recF</name>
    <name evidence="11" type="ORF">DRP53_00690</name>
</gene>
<evidence type="ECO:0000256" key="9">
    <source>
        <dbReference type="HAMAP-Rule" id="MF_00365"/>
    </source>
</evidence>
<comment type="subcellular location">
    <subcellularLocation>
        <location evidence="1 9">Cytoplasm</location>
    </subcellularLocation>
</comment>
<dbReference type="GO" id="GO:0009432">
    <property type="term" value="P:SOS response"/>
    <property type="evidence" value="ECO:0007669"/>
    <property type="project" value="UniProtKB-UniRule"/>
</dbReference>
<sequence>MSRINRIEVDGFRNLKGIEIDFDPGINLIVGENGAGKSNLLEAIYYLLYLRSYRNATEAELVNLESEGFSLKGFGDEDRVEVRVRNGTKRVFRNGIERHRFHDYYGWLDGVVFSLSDILIVRGSPSLRRDWLNSLLARCDANYRLLLNEYRSILKQRNQLLLQERYGPELEAWSERLVEVGSKVYQIRYQTFPRIKEWFQALAHQLNLPLEISYHPVTSPERFWPDLRRSASRERELRLTVVGPHRDEIGITKAGQDIRAYGSEGEERLAGIILRLVEAEMIKARKDPILLLDEPFIEIDKHNQERLKSLLANKGQLILATTTPDWQGKTVRLKGGRVEATD</sequence>
<evidence type="ECO:0000256" key="2">
    <source>
        <dbReference type="ARBA" id="ARBA00008016"/>
    </source>
</evidence>
<dbReference type="GO" id="GO:0005524">
    <property type="term" value="F:ATP binding"/>
    <property type="evidence" value="ECO:0007669"/>
    <property type="project" value="UniProtKB-UniRule"/>
</dbReference>
<comment type="caution">
    <text evidence="11">The sequence shown here is derived from an EMBL/GenBank/DDBJ whole genome shotgun (WGS) entry which is preliminary data.</text>
</comment>
<dbReference type="HAMAP" id="MF_00365">
    <property type="entry name" value="RecF"/>
    <property type="match status" value="1"/>
</dbReference>
<keyword evidence="9" id="KW-0742">SOS response</keyword>
<name>A0A660SLL6_UNCW3</name>
<evidence type="ECO:0000259" key="10">
    <source>
        <dbReference type="Pfam" id="PF02463"/>
    </source>
</evidence>
<reference evidence="11 12" key="1">
    <citation type="submission" date="2018-06" db="EMBL/GenBank/DDBJ databases">
        <title>Extensive metabolic versatility and redundancy in microbially diverse, dynamic hydrothermal sediments.</title>
        <authorList>
            <person name="Dombrowski N."/>
            <person name="Teske A."/>
            <person name="Baker B.J."/>
        </authorList>
    </citation>
    <scope>NUCLEOTIDE SEQUENCE [LARGE SCALE GENOMIC DNA]</scope>
    <source>
        <strain evidence="11">B36_G15</strain>
    </source>
</reference>
<keyword evidence="7 9" id="KW-0067">ATP-binding</keyword>
<dbReference type="Gene3D" id="3.40.50.300">
    <property type="entry name" value="P-loop containing nucleotide triphosphate hydrolases"/>
    <property type="match status" value="1"/>
</dbReference>
<evidence type="ECO:0000256" key="1">
    <source>
        <dbReference type="ARBA" id="ARBA00004496"/>
    </source>
</evidence>
<evidence type="ECO:0000313" key="11">
    <source>
        <dbReference type="EMBL" id="RKX71735.1"/>
    </source>
</evidence>
<keyword evidence="6 9" id="KW-0547">Nucleotide-binding</keyword>
<evidence type="ECO:0000313" key="12">
    <source>
        <dbReference type="Proteomes" id="UP000268469"/>
    </source>
</evidence>
<evidence type="ECO:0000256" key="7">
    <source>
        <dbReference type="ARBA" id="ARBA00022840"/>
    </source>
</evidence>
<dbReference type="GO" id="GO:0006260">
    <property type="term" value="P:DNA replication"/>
    <property type="evidence" value="ECO:0007669"/>
    <property type="project" value="UniProtKB-UniRule"/>
</dbReference>
<keyword evidence="9" id="KW-0234">DNA repair</keyword>
<protein>
    <recommendedName>
        <fullName evidence="3 9">DNA replication and repair protein RecF</fullName>
    </recommendedName>
</protein>
<dbReference type="InterPro" id="IPR018078">
    <property type="entry name" value="DNA-binding_RecF_CS"/>
</dbReference>
<dbReference type="SUPFAM" id="SSF52540">
    <property type="entry name" value="P-loop containing nucleoside triphosphate hydrolases"/>
    <property type="match status" value="1"/>
</dbReference>
<dbReference type="AlphaFoldDB" id="A0A660SLL6"/>
<keyword evidence="9" id="KW-0227">DNA damage</keyword>
<dbReference type="GO" id="GO:0003697">
    <property type="term" value="F:single-stranded DNA binding"/>
    <property type="evidence" value="ECO:0007669"/>
    <property type="project" value="UniProtKB-UniRule"/>
</dbReference>